<keyword evidence="3" id="KW-1185">Reference proteome</keyword>
<name>A0A8H8DHL7_9FUNG</name>
<evidence type="ECO:0000313" key="2">
    <source>
        <dbReference type="EMBL" id="KAG5458257.1"/>
    </source>
</evidence>
<protein>
    <submittedName>
        <fullName evidence="2">Uncharacterized protein</fullName>
    </submittedName>
</protein>
<comment type="caution">
    <text evidence="2">The sequence shown here is derived from an EMBL/GenBank/DDBJ whole genome shotgun (WGS) entry which is preliminary data.</text>
</comment>
<organism evidence="2 3">
    <name type="scientific">Olpidium bornovanus</name>
    <dbReference type="NCBI Taxonomy" id="278681"/>
    <lineage>
        <taxon>Eukaryota</taxon>
        <taxon>Fungi</taxon>
        <taxon>Fungi incertae sedis</taxon>
        <taxon>Olpidiomycota</taxon>
        <taxon>Olpidiomycotina</taxon>
        <taxon>Olpidiomycetes</taxon>
        <taxon>Olpidiales</taxon>
        <taxon>Olpidiaceae</taxon>
        <taxon>Olpidium</taxon>
    </lineage>
</organism>
<feature type="compositionally biased region" description="Gly residues" evidence="1">
    <location>
        <begin position="32"/>
        <end position="42"/>
    </location>
</feature>
<gene>
    <name evidence="2" type="ORF">BJ554DRAFT_1555</name>
</gene>
<proteinExistence type="predicted"/>
<dbReference type="Proteomes" id="UP000673691">
    <property type="component" value="Unassembled WGS sequence"/>
</dbReference>
<sequence>MRPQKDPAQVASLHANPRKRPRDPPPSAGSGSSAGDGAGAGDADGDRCRRVELTVPQAICGADAPTEASDAAEAQGRLAWRNCPRSPGTVPVANLTFGPGFPTARRWVGTQMTAEFLFSIFNLQ</sequence>
<dbReference type="AlphaFoldDB" id="A0A8H8DHL7"/>
<feature type="non-terminal residue" evidence="2">
    <location>
        <position position="1"/>
    </location>
</feature>
<evidence type="ECO:0000256" key="1">
    <source>
        <dbReference type="SAM" id="MobiDB-lite"/>
    </source>
</evidence>
<feature type="region of interest" description="Disordered" evidence="1">
    <location>
        <begin position="1"/>
        <end position="50"/>
    </location>
</feature>
<evidence type="ECO:0000313" key="3">
    <source>
        <dbReference type="Proteomes" id="UP000673691"/>
    </source>
</evidence>
<reference evidence="2 3" key="1">
    <citation type="journal article" name="Sci. Rep.">
        <title>Genome-scale phylogenetic analyses confirm Olpidium as the closest living zoosporic fungus to the non-flagellated, terrestrial fungi.</title>
        <authorList>
            <person name="Chang Y."/>
            <person name="Rochon D."/>
            <person name="Sekimoto S."/>
            <person name="Wang Y."/>
            <person name="Chovatia M."/>
            <person name="Sandor L."/>
            <person name="Salamov A."/>
            <person name="Grigoriev I.V."/>
            <person name="Stajich J.E."/>
            <person name="Spatafora J.W."/>
        </authorList>
    </citation>
    <scope>NUCLEOTIDE SEQUENCE [LARGE SCALE GENOMIC DNA]</scope>
    <source>
        <strain evidence="2">S191</strain>
    </source>
</reference>
<accession>A0A8H8DHL7</accession>
<dbReference type="EMBL" id="JAEFCI010008770">
    <property type="protein sequence ID" value="KAG5458257.1"/>
    <property type="molecule type" value="Genomic_DNA"/>
</dbReference>